<dbReference type="EMBL" id="CP059399">
    <property type="protein sequence ID" value="QLY29173.1"/>
    <property type="molecule type" value="Genomic_DNA"/>
</dbReference>
<dbReference type="AlphaFoldDB" id="A0A7D6V8V2"/>
<protein>
    <submittedName>
        <fullName evidence="2">Uncharacterized protein</fullName>
    </submittedName>
</protein>
<name>A0A7D6V8V2_9NOCA</name>
<dbReference type="Proteomes" id="UP000515512">
    <property type="component" value="Chromosome"/>
</dbReference>
<sequence>MFHESAMPPSRWNRLCQWWNRLLEQPEIKGARFVFQGAAVMLLFFIPLDFVGALDEPARLPAQQPDVRLPPVTSLLPSAFTTPTRLQPPPR</sequence>
<dbReference type="KEGG" id="nhu:H0264_28330"/>
<evidence type="ECO:0000313" key="3">
    <source>
        <dbReference type="Proteomes" id="UP000515512"/>
    </source>
</evidence>
<organism evidence="2 3">
    <name type="scientific">Nocardia huaxiensis</name>
    <dbReference type="NCBI Taxonomy" id="2755382"/>
    <lineage>
        <taxon>Bacteria</taxon>
        <taxon>Bacillati</taxon>
        <taxon>Actinomycetota</taxon>
        <taxon>Actinomycetes</taxon>
        <taxon>Mycobacteriales</taxon>
        <taxon>Nocardiaceae</taxon>
        <taxon>Nocardia</taxon>
    </lineage>
</organism>
<accession>A0A7D6V8V2</accession>
<evidence type="ECO:0000256" key="1">
    <source>
        <dbReference type="SAM" id="MobiDB-lite"/>
    </source>
</evidence>
<keyword evidence="3" id="KW-1185">Reference proteome</keyword>
<feature type="compositionally biased region" description="Polar residues" evidence="1">
    <location>
        <begin position="75"/>
        <end position="85"/>
    </location>
</feature>
<feature type="region of interest" description="Disordered" evidence="1">
    <location>
        <begin position="71"/>
        <end position="91"/>
    </location>
</feature>
<proteinExistence type="predicted"/>
<dbReference type="RefSeq" id="WP_181580378.1">
    <property type="nucleotide sequence ID" value="NZ_CP059399.1"/>
</dbReference>
<gene>
    <name evidence="2" type="ORF">H0264_28330</name>
</gene>
<reference evidence="2 3" key="1">
    <citation type="submission" date="2020-07" db="EMBL/GenBank/DDBJ databases">
        <authorList>
            <person name="Zhuang K."/>
            <person name="Ran Y."/>
        </authorList>
    </citation>
    <scope>NUCLEOTIDE SEQUENCE [LARGE SCALE GENOMIC DNA]</scope>
    <source>
        <strain evidence="2 3">WCH-YHL-001</strain>
    </source>
</reference>
<evidence type="ECO:0000313" key="2">
    <source>
        <dbReference type="EMBL" id="QLY29173.1"/>
    </source>
</evidence>